<keyword evidence="5" id="KW-1185">Reference proteome</keyword>
<dbReference type="STRING" id="94208.A0A2S4KXC6"/>
<proteinExistence type="predicted"/>
<dbReference type="InterPro" id="IPR036875">
    <property type="entry name" value="Znf_CCHC_sf"/>
</dbReference>
<dbReference type="GO" id="GO:0008270">
    <property type="term" value="F:zinc ion binding"/>
    <property type="evidence" value="ECO:0007669"/>
    <property type="project" value="UniProtKB-KW"/>
</dbReference>
<evidence type="ECO:0000259" key="3">
    <source>
        <dbReference type="PROSITE" id="PS50158"/>
    </source>
</evidence>
<feature type="compositionally biased region" description="Basic and acidic residues" evidence="2">
    <location>
        <begin position="192"/>
        <end position="204"/>
    </location>
</feature>
<dbReference type="Proteomes" id="UP000237481">
    <property type="component" value="Unassembled WGS sequence"/>
</dbReference>
<evidence type="ECO:0000256" key="2">
    <source>
        <dbReference type="SAM" id="MobiDB-lite"/>
    </source>
</evidence>
<evidence type="ECO:0000313" key="5">
    <source>
        <dbReference type="Proteomes" id="UP000237481"/>
    </source>
</evidence>
<feature type="compositionally biased region" description="Low complexity" evidence="2">
    <location>
        <begin position="22"/>
        <end position="37"/>
    </location>
</feature>
<feature type="compositionally biased region" description="Basic residues" evidence="2">
    <location>
        <begin position="253"/>
        <end position="262"/>
    </location>
</feature>
<keyword evidence="1" id="KW-0863">Zinc-finger</keyword>
<protein>
    <recommendedName>
        <fullName evidence="3">CCHC-type domain-containing protein</fullName>
    </recommendedName>
</protein>
<feature type="region of interest" description="Disordered" evidence="2">
    <location>
        <begin position="118"/>
        <end position="209"/>
    </location>
</feature>
<feature type="compositionally biased region" description="Acidic residues" evidence="2">
    <location>
        <begin position="148"/>
        <end position="160"/>
    </location>
</feature>
<accession>A0A2S4KXC6</accession>
<comment type="caution">
    <text evidence="4">The sequence shown here is derived from an EMBL/GenBank/DDBJ whole genome shotgun (WGS) entry which is preliminary data.</text>
</comment>
<keyword evidence="1" id="KW-0862">Zinc</keyword>
<evidence type="ECO:0000256" key="1">
    <source>
        <dbReference type="PROSITE-ProRule" id="PRU00047"/>
    </source>
</evidence>
<dbReference type="PROSITE" id="PS50158">
    <property type="entry name" value="ZF_CCHC"/>
    <property type="match status" value="1"/>
</dbReference>
<keyword evidence="1" id="KW-0479">Metal-binding</keyword>
<dbReference type="InterPro" id="IPR001878">
    <property type="entry name" value="Znf_CCHC"/>
</dbReference>
<dbReference type="GO" id="GO:0003676">
    <property type="term" value="F:nucleic acid binding"/>
    <property type="evidence" value="ECO:0007669"/>
    <property type="project" value="InterPro"/>
</dbReference>
<sequence>MAPETPKGVSSRLLTMKFMQRAAASASSAGSPDSEAPSSKKRKLKGSPAESRINANIDRALIQAALDGEEATRQAALAKHSSADTHWVLSNTLDKAKAGKTTNRPLNIVYVGYGDMDSSDGSGDNEDAPAKGRTSTKSTSDQEHESADGDSDDQSSEESDEPKRKRKSRHSSEAADSPLAQDRSRSQSRSRHSAEGARAKEFRDKRKKKEVRLNQLVSISAGGNNSFDSPNAKGITCHSCHQAGHKASDCPKRRSGRAVRKS</sequence>
<dbReference type="SUPFAM" id="SSF57756">
    <property type="entry name" value="Retrovirus zinc finger-like domains"/>
    <property type="match status" value="1"/>
</dbReference>
<dbReference type="SMART" id="SM00343">
    <property type="entry name" value="ZnF_C2HC"/>
    <property type="match status" value="1"/>
</dbReference>
<dbReference type="Gene3D" id="4.10.60.10">
    <property type="entry name" value="Zinc finger, CCHC-type"/>
    <property type="match status" value="1"/>
</dbReference>
<feature type="domain" description="CCHC-type" evidence="3">
    <location>
        <begin position="237"/>
        <end position="252"/>
    </location>
</feature>
<organism evidence="4 5">
    <name type="scientific">Tolypocladium paradoxum</name>
    <dbReference type="NCBI Taxonomy" id="94208"/>
    <lineage>
        <taxon>Eukaryota</taxon>
        <taxon>Fungi</taxon>
        <taxon>Dikarya</taxon>
        <taxon>Ascomycota</taxon>
        <taxon>Pezizomycotina</taxon>
        <taxon>Sordariomycetes</taxon>
        <taxon>Hypocreomycetidae</taxon>
        <taxon>Hypocreales</taxon>
        <taxon>Ophiocordycipitaceae</taxon>
        <taxon>Tolypocladium</taxon>
    </lineage>
</organism>
<name>A0A2S4KXC6_9HYPO</name>
<reference evidence="4 5" key="1">
    <citation type="submission" date="2018-01" db="EMBL/GenBank/DDBJ databases">
        <title>Harnessing the power of phylogenomics to disentangle the directionality and signatures of interkingdom host jumping in the parasitic fungal genus Tolypocladium.</title>
        <authorList>
            <person name="Quandt C.A."/>
            <person name="Patterson W."/>
            <person name="Spatafora J.W."/>
        </authorList>
    </citation>
    <scope>NUCLEOTIDE SEQUENCE [LARGE SCALE GENOMIC DNA]</scope>
    <source>
        <strain evidence="4 5">NRBC 100945</strain>
    </source>
</reference>
<gene>
    <name evidence="4" type="ORF">TPAR_04958</name>
</gene>
<feature type="region of interest" description="Disordered" evidence="2">
    <location>
        <begin position="20"/>
        <end position="56"/>
    </location>
</feature>
<evidence type="ECO:0000313" key="4">
    <source>
        <dbReference type="EMBL" id="POR34836.1"/>
    </source>
</evidence>
<dbReference type="OrthoDB" id="427960at2759"/>
<dbReference type="AlphaFoldDB" id="A0A2S4KXC6"/>
<feature type="region of interest" description="Disordered" evidence="2">
    <location>
        <begin position="242"/>
        <end position="262"/>
    </location>
</feature>
<dbReference type="EMBL" id="PKSG01000486">
    <property type="protein sequence ID" value="POR34836.1"/>
    <property type="molecule type" value="Genomic_DNA"/>
</dbReference>